<comment type="caution">
    <text evidence="1">The sequence shown here is derived from an EMBL/GenBank/DDBJ whole genome shotgun (WGS) entry which is preliminary data.</text>
</comment>
<keyword evidence="2" id="KW-1185">Reference proteome</keyword>
<sequence>MTIRVKCLYFNSQRQRLQDSNTFLVNTSLASNHPTTTAHNTAPAVLHPKHRDCIKNRRLDLADAGATAVSAPGSDICGRRFVEEIIGSSPAINVINKMIVLHRLNRSHKTLKLFD</sequence>
<protein>
    <submittedName>
        <fullName evidence="1">Uncharacterized protein</fullName>
    </submittedName>
</protein>
<evidence type="ECO:0000313" key="2">
    <source>
        <dbReference type="Proteomes" id="UP000735302"/>
    </source>
</evidence>
<dbReference type="AlphaFoldDB" id="A0AAV4BHD6"/>
<organism evidence="1 2">
    <name type="scientific">Plakobranchus ocellatus</name>
    <dbReference type="NCBI Taxonomy" id="259542"/>
    <lineage>
        <taxon>Eukaryota</taxon>
        <taxon>Metazoa</taxon>
        <taxon>Spiralia</taxon>
        <taxon>Lophotrochozoa</taxon>
        <taxon>Mollusca</taxon>
        <taxon>Gastropoda</taxon>
        <taxon>Heterobranchia</taxon>
        <taxon>Euthyneura</taxon>
        <taxon>Panpulmonata</taxon>
        <taxon>Sacoglossa</taxon>
        <taxon>Placobranchoidea</taxon>
        <taxon>Plakobranchidae</taxon>
        <taxon>Plakobranchus</taxon>
    </lineage>
</organism>
<proteinExistence type="predicted"/>
<accession>A0AAV4BHD6</accession>
<gene>
    <name evidence="1" type="ORF">PoB_004551800</name>
</gene>
<name>A0AAV4BHD6_9GAST</name>
<dbReference type="Proteomes" id="UP000735302">
    <property type="component" value="Unassembled WGS sequence"/>
</dbReference>
<reference evidence="1 2" key="1">
    <citation type="journal article" date="2021" name="Elife">
        <title>Chloroplast acquisition without the gene transfer in kleptoplastic sea slugs, Plakobranchus ocellatus.</title>
        <authorList>
            <person name="Maeda T."/>
            <person name="Takahashi S."/>
            <person name="Yoshida T."/>
            <person name="Shimamura S."/>
            <person name="Takaki Y."/>
            <person name="Nagai Y."/>
            <person name="Toyoda A."/>
            <person name="Suzuki Y."/>
            <person name="Arimoto A."/>
            <person name="Ishii H."/>
            <person name="Satoh N."/>
            <person name="Nishiyama T."/>
            <person name="Hasebe M."/>
            <person name="Maruyama T."/>
            <person name="Minagawa J."/>
            <person name="Obokata J."/>
            <person name="Shigenobu S."/>
        </authorList>
    </citation>
    <scope>NUCLEOTIDE SEQUENCE [LARGE SCALE GENOMIC DNA]</scope>
</reference>
<dbReference type="EMBL" id="BLXT01004995">
    <property type="protein sequence ID" value="GFO19013.1"/>
    <property type="molecule type" value="Genomic_DNA"/>
</dbReference>
<evidence type="ECO:0000313" key="1">
    <source>
        <dbReference type="EMBL" id="GFO19013.1"/>
    </source>
</evidence>